<accession>A0A803PM18</accession>
<feature type="domain" description="HAT C-terminal dimerisation" evidence="1">
    <location>
        <begin position="41"/>
        <end position="92"/>
    </location>
</feature>
<dbReference type="AlphaFoldDB" id="A0A803PM18"/>
<dbReference type="GO" id="GO:0046983">
    <property type="term" value="F:protein dimerization activity"/>
    <property type="evidence" value="ECO:0007669"/>
    <property type="project" value="InterPro"/>
</dbReference>
<name>A0A803PM18_CANSA</name>
<protein>
    <recommendedName>
        <fullName evidence="1">HAT C-terminal dimerisation domain-containing protein</fullName>
    </recommendedName>
</protein>
<sequence length="93" mass="10671">MKKLKALDEDDLKDHSLNVEDVLKFNGLSDIDGLDLFSEFKVLKKFFPNENSNSIEILDYIKKVDSFPNAFITYRILLTIPVTVASAERSFQN</sequence>
<dbReference type="InterPro" id="IPR008906">
    <property type="entry name" value="HATC_C_dom"/>
</dbReference>
<dbReference type="Proteomes" id="UP000596661">
    <property type="component" value="Chromosome 5"/>
</dbReference>
<proteinExistence type="predicted"/>
<keyword evidence="3" id="KW-1185">Reference proteome</keyword>
<dbReference type="EMBL" id="UZAU01000542">
    <property type="status" value="NOT_ANNOTATED_CDS"/>
    <property type="molecule type" value="Genomic_DNA"/>
</dbReference>
<reference evidence="2" key="2">
    <citation type="submission" date="2021-03" db="UniProtKB">
        <authorList>
            <consortium name="EnsemblPlants"/>
        </authorList>
    </citation>
    <scope>IDENTIFICATION</scope>
</reference>
<dbReference type="Pfam" id="PF05699">
    <property type="entry name" value="Dimer_Tnp_hAT"/>
    <property type="match status" value="1"/>
</dbReference>
<evidence type="ECO:0000313" key="2">
    <source>
        <dbReference type="EnsemblPlants" id="cds.evm.model.05.1617"/>
    </source>
</evidence>
<organism evidence="2 3">
    <name type="scientific">Cannabis sativa</name>
    <name type="common">Hemp</name>
    <name type="synonym">Marijuana</name>
    <dbReference type="NCBI Taxonomy" id="3483"/>
    <lineage>
        <taxon>Eukaryota</taxon>
        <taxon>Viridiplantae</taxon>
        <taxon>Streptophyta</taxon>
        <taxon>Embryophyta</taxon>
        <taxon>Tracheophyta</taxon>
        <taxon>Spermatophyta</taxon>
        <taxon>Magnoliopsida</taxon>
        <taxon>eudicotyledons</taxon>
        <taxon>Gunneridae</taxon>
        <taxon>Pentapetalae</taxon>
        <taxon>rosids</taxon>
        <taxon>fabids</taxon>
        <taxon>Rosales</taxon>
        <taxon>Cannabaceae</taxon>
        <taxon>Cannabis</taxon>
    </lineage>
</organism>
<reference evidence="2" key="1">
    <citation type="submission" date="2018-11" db="EMBL/GenBank/DDBJ databases">
        <authorList>
            <person name="Grassa J C."/>
        </authorList>
    </citation>
    <scope>NUCLEOTIDE SEQUENCE [LARGE SCALE GENOMIC DNA]</scope>
</reference>
<dbReference type="Gramene" id="evm.model.05.1617">
    <property type="protein sequence ID" value="cds.evm.model.05.1617"/>
    <property type="gene ID" value="evm.TU.05.1617"/>
</dbReference>
<evidence type="ECO:0000313" key="3">
    <source>
        <dbReference type="Proteomes" id="UP000596661"/>
    </source>
</evidence>
<evidence type="ECO:0000259" key="1">
    <source>
        <dbReference type="Pfam" id="PF05699"/>
    </source>
</evidence>
<dbReference type="EnsemblPlants" id="evm.model.05.1617">
    <property type="protein sequence ID" value="cds.evm.model.05.1617"/>
    <property type="gene ID" value="evm.TU.05.1617"/>
</dbReference>